<evidence type="ECO:0000256" key="10">
    <source>
        <dbReference type="ARBA" id="ARBA00025902"/>
    </source>
</evidence>
<dbReference type="Pfam" id="PF01624">
    <property type="entry name" value="MutS_I"/>
    <property type="match status" value="1"/>
</dbReference>
<dbReference type="GO" id="GO:0006298">
    <property type="term" value="P:mismatch repair"/>
    <property type="evidence" value="ECO:0007669"/>
    <property type="project" value="InterPro"/>
</dbReference>
<protein>
    <recommendedName>
        <fullName evidence="3 12">DNA mismatch repair protein MSH3</fullName>
    </recommendedName>
    <alternativeName>
        <fullName evidence="3 12">DNA mismatch repair protein MSH3</fullName>
    </alternativeName>
    <alternativeName>
        <fullName evidence="11">MutS protein homolog 3</fullName>
    </alternativeName>
</protein>
<dbReference type="InterPro" id="IPR027417">
    <property type="entry name" value="P-loop_NTPase"/>
</dbReference>
<dbReference type="InterPro" id="IPR017261">
    <property type="entry name" value="DNA_mismatch_repair_MutS/MSH"/>
</dbReference>
<keyword evidence="5 13" id="KW-0227">DNA damage</keyword>
<evidence type="ECO:0000256" key="7">
    <source>
        <dbReference type="ARBA" id="ARBA00023125"/>
    </source>
</evidence>
<dbReference type="PANTHER" id="PTHR11361">
    <property type="entry name" value="DNA MISMATCH REPAIR PROTEIN MUTS FAMILY MEMBER"/>
    <property type="match status" value="1"/>
</dbReference>
<keyword evidence="6" id="KW-0067">ATP-binding</keyword>
<dbReference type="InterPro" id="IPR007696">
    <property type="entry name" value="DNA_mismatch_repair_MutS_core"/>
</dbReference>
<evidence type="ECO:0000259" key="14">
    <source>
        <dbReference type="PROSITE" id="PS00486"/>
    </source>
</evidence>
<dbReference type="InterPro" id="IPR007860">
    <property type="entry name" value="DNA_mmatch_repair_MutS_con_dom"/>
</dbReference>
<evidence type="ECO:0000256" key="5">
    <source>
        <dbReference type="ARBA" id="ARBA00022763"/>
    </source>
</evidence>
<organism evidence="15 16">
    <name type="scientific">Phycomyces blakesleeanus (strain ATCC 8743b / DSM 1359 / FGSC 10004 / NBRC 33097 / NRRL 1555)</name>
    <dbReference type="NCBI Taxonomy" id="763407"/>
    <lineage>
        <taxon>Eukaryota</taxon>
        <taxon>Fungi</taxon>
        <taxon>Fungi incertae sedis</taxon>
        <taxon>Mucoromycota</taxon>
        <taxon>Mucoromycotina</taxon>
        <taxon>Mucoromycetes</taxon>
        <taxon>Mucorales</taxon>
        <taxon>Phycomycetaceae</taxon>
        <taxon>Phycomyces</taxon>
    </lineage>
</organism>
<dbReference type="SMART" id="SM00534">
    <property type="entry name" value="MUTSac"/>
    <property type="match status" value="1"/>
</dbReference>
<dbReference type="InterPro" id="IPR036187">
    <property type="entry name" value="DNA_mismatch_repair_MutS_sf"/>
</dbReference>
<dbReference type="Gene3D" id="3.40.50.300">
    <property type="entry name" value="P-loop containing nucleotide triphosphate hydrolases"/>
    <property type="match status" value="1"/>
</dbReference>
<dbReference type="FunCoup" id="A0A167KVU4">
    <property type="interactions" value="693"/>
</dbReference>
<dbReference type="Gene3D" id="1.10.1420.10">
    <property type="match status" value="2"/>
</dbReference>
<dbReference type="Gene3D" id="3.30.420.110">
    <property type="entry name" value="MutS, connector domain"/>
    <property type="match status" value="1"/>
</dbReference>
<dbReference type="InterPro" id="IPR016151">
    <property type="entry name" value="DNA_mismatch_repair_MutS_N"/>
</dbReference>
<dbReference type="AlphaFoldDB" id="A0A167KVU4"/>
<dbReference type="InterPro" id="IPR007861">
    <property type="entry name" value="DNA_mismatch_repair_MutS_clamp"/>
</dbReference>
<comment type="similarity">
    <text evidence="2">Belongs to the DNA mismatch repair MutS family. MSH3 subfamily.</text>
</comment>
<evidence type="ECO:0000313" key="16">
    <source>
        <dbReference type="Proteomes" id="UP000077315"/>
    </source>
</evidence>
<evidence type="ECO:0000256" key="9">
    <source>
        <dbReference type="ARBA" id="ARBA00023242"/>
    </source>
</evidence>
<dbReference type="GO" id="GO:0005634">
    <property type="term" value="C:nucleus"/>
    <property type="evidence" value="ECO:0007669"/>
    <property type="project" value="UniProtKB-SubCell"/>
</dbReference>
<dbReference type="InterPro" id="IPR000432">
    <property type="entry name" value="DNA_mismatch_repair_MutS_C"/>
</dbReference>
<evidence type="ECO:0000256" key="12">
    <source>
        <dbReference type="ARBA" id="ARBA00073774"/>
    </source>
</evidence>
<dbReference type="SUPFAM" id="SSF52540">
    <property type="entry name" value="P-loop containing nucleoside triphosphate hydrolases"/>
    <property type="match status" value="1"/>
</dbReference>
<dbReference type="InterPro" id="IPR036678">
    <property type="entry name" value="MutS_con_dom_sf"/>
</dbReference>
<evidence type="ECO:0000256" key="4">
    <source>
        <dbReference type="ARBA" id="ARBA00022741"/>
    </source>
</evidence>
<dbReference type="Pfam" id="PF05192">
    <property type="entry name" value="MutS_III"/>
    <property type="match status" value="1"/>
</dbReference>
<comment type="subunit">
    <text evidence="10">Heterodimer consisting of MSH2-MSH3 (MutS beta). Forms a ternary complex with MutL alpha (MLH1-PMS1).</text>
</comment>
<dbReference type="InterPro" id="IPR045076">
    <property type="entry name" value="MutS"/>
</dbReference>
<proteinExistence type="inferred from homology"/>
<feature type="domain" description="DNA mismatch repair proteins mutS family" evidence="14">
    <location>
        <begin position="769"/>
        <end position="785"/>
    </location>
</feature>
<dbReference type="SUPFAM" id="SSF48334">
    <property type="entry name" value="DNA repair protein MutS, domain III"/>
    <property type="match status" value="1"/>
</dbReference>
<evidence type="ECO:0000256" key="8">
    <source>
        <dbReference type="ARBA" id="ARBA00023204"/>
    </source>
</evidence>
<dbReference type="PROSITE" id="PS00486">
    <property type="entry name" value="DNA_MISMATCH_REPAIR_2"/>
    <property type="match status" value="1"/>
</dbReference>
<dbReference type="SMART" id="SM00533">
    <property type="entry name" value="MUTSd"/>
    <property type="match status" value="1"/>
</dbReference>
<evidence type="ECO:0000256" key="1">
    <source>
        <dbReference type="ARBA" id="ARBA00004123"/>
    </source>
</evidence>
<gene>
    <name evidence="15" type="ORF">PHYBLDRAFT_96340</name>
</gene>
<evidence type="ECO:0000256" key="11">
    <source>
        <dbReference type="ARBA" id="ARBA00029792"/>
    </source>
</evidence>
<accession>A0A167KVU4</accession>
<dbReference type="GO" id="GO:0140664">
    <property type="term" value="F:ATP-dependent DNA damage sensor activity"/>
    <property type="evidence" value="ECO:0007669"/>
    <property type="project" value="InterPro"/>
</dbReference>
<keyword evidence="4 13" id="KW-0547">Nucleotide-binding</keyword>
<evidence type="ECO:0000256" key="13">
    <source>
        <dbReference type="RuleBase" id="RU003756"/>
    </source>
</evidence>
<evidence type="ECO:0000256" key="6">
    <source>
        <dbReference type="ARBA" id="ARBA00022840"/>
    </source>
</evidence>
<dbReference type="SUPFAM" id="SSF55271">
    <property type="entry name" value="DNA repair protein MutS, domain I"/>
    <property type="match status" value="1"/>
</dbReference>
<dbReference type="SUPFAM" id="SSF53150">
    <property type="entry name" value="DNA repair protein MutS, domain II"/>
    <property type="match status" value="1"/>
</dbReference>
<dbReference type="InterPro" id="IPR007695">
    <property type="entry name" value="DNA_mismatch_repair_MutS-lik_N"/>
</dbReference>
<dbReference type="FunFam" id="3.40.1170.10:FF:000004">
    <property type="entry name" value="DNA mismatch repair protein"/>
    <property type="match status" value="1"/>
</dbReference>
<evidence type="ECO:0000256" key="2">
    <source>
        <dbReference type="ARBA" id="ARBA00007094"/>
    </source>
</evidence>
<dbReference type="EMBL" id="KV440993">
    <property type="protein sequence ID" value="OAD69009.1"/>
    <property type="molecule type" value="Genomic_DNA"/>
</dbReference>
<dbReference type="RefSeq" id="XP_018287049.1">
    <property type="nucleotide sequence ID" value="XM_018443963.1"/>
</dbReference>
<dbReference type="Pfam" id="PF00488">
    <property type="entry name" value="MutS_V"/>
    <property type="match status" value="1"/>
</dbReference>
<feature type="non-terminal residue" evidence="15">
    <location>
        <position position="883"/>
    </location>
</feature>
<dbReference type="GeneID" id="29004868"/>
<dbReference type="GO" id="GO:0006312">
    <property type="term" value="P:mitotic recombination"/>
    <property type="evidence" value="ECO:0007669"/>
    <property type="project" value="TreeGrafter"/>
</dbReference>
<dbReference type="Gene3D" id="3.40.1170.10">
    <property type="entry name" value="DNA repair protein MutS, domain I"/>
    <property type="match status" value="1"/>
</dbReference>
<dbReference type="InParanoid" id="A0A167KVU4"/>
<dbReference type="Pfam" id="PF05190">
    <property type="entry name" value="MutS_IV"/>
    <property type="match status" value="1"/>
</dbReference>
<dbReference type="Pfam" id="PF05188">
    <property type="entry name" value="MutS_II"/>
    <property type="match status" value="1"/>
</dbReference>
<dbReference type="STRING" id="763407.A0A167KVU4"/>
<dbReference type="PIRSF" id="PIRSF037677">
    <property type="entry name" value="DNA_mis_repair_Msh6"/>
    <property type="match status" value="1"/>
</dbReference>
<dbReference type="NCBIfam" id="NF003810">
    <property type="entry name" value="PRK05399.1"/>
    <property type="match status" value="1"/>
</dbReference>
<comment type="subcellular location">
    <subcellularLocation>
        <location evidence="1">Nucleus</location>
    </subcellularLocation>
</comment>
<dbReference type="VEuPathDB" id="FungiDB:PHYBLDRAFT_96340"/>
<evidence type="ECO:0000313" key="15">
    <source>
        <dbReference type="EMBL" id="OAD69009.1"/>
    </source>
</evidence>
<name>A0A167KVU4_PHYB8</name>
<keyword evidence="16" id="KW-1185">Reference proteome</keyword>
<dbReference type="PANTHER" id="PTHR11361:SF122">
    <property type="entry name" value="DNA MISMATCH REPAIR PROTEIN MSH3"/>
    <property type="match status" value="1"/>
</dbReference>
<sequence length="883" mass="99756">VKPVLKQSNKILSLKKTDDSIKYTPLESQVVKLKEEYPGVLLAVEVGYKYRFFGEDAVIASRTLRIAHWVDHNFTVASIPVHRLQVHLHRLVDAGYKVGVVCQTETAALKSAGPNKSAPFQRELKQLYTKSTFFDGFGVDQDENGSGPSHSNYLMTIIEENRGKNKTSELVTMAIAVNPATGDVIYDVFEDGFMRSELETRMLHIEPCELLLPFKLSKPTEKIIGMVTSPKTTSPKERARIERIPENETISTDYNTALSFLTEFYAHGNQDNSESGKSAYRVFFVCSKALAATAQYLRQFRLDHSIKLTKYFINFSARGHMLLNGNTMTNLEIYRNSIDNSYKGSLLSILDKTVSPFGKRLLKKWVGRPLINVDQLKIRTDALEELVEADDYLKKDILNFLKHLPDIERDLCRIQYGRSSPKELLGTLEALVKISGALDPRKFRFNSRILTKIIDTLPTARHAQDFKDCLNQNAIGEKNCKHNLFISENQWPDIPMHKQVCGFSTDTHIRAYVIQLKVKLKLVRSQLEEYLEQIKVDVNIPTLRFVDVSGIEYLLEVKNSMASKVPIEWVKMSATKAVSRFHTRFVSEKLKELELSRALLDIAAENAYQDFLRTVSDRYEVFRDVVQSLAELDCLLSLADTALRPDYVRPVFSDHVQIKVKNGRHPMVEQFTTTDYIPNDINFDTDEYRTMILTGPNMGGKSSYIRQVALISIMGQIGSYVPAESAELGILDAVYTRMGAMDNALSGESTFMVELHETSDIMKQATPRSLVILDELGRGTSTHDGMAIAYAVLHRFITKIQSITLFVTHYPSLGGLAKEYPESTTTGHMSFIEEDVNDIPSVIFLYKMVPGISLKSYGLNVARIAGLPKKILAKAKIKSEEME</sequence>
<evidence type="ECO:0000256" key="3">
    <source>
        <dbReference type="ARBA" id="ARBA00022151"/>
    </source>
</evidence>
<dbReference type="GO" id="GO:0005524">
    <property type="term" value="F:ATP binding"/>
    <property type="evidence" value="ECO:0007669"/>
    <property type="project" value="UniProtKB-KW"/>
</dbReference>
<feature type="non-terminal residue" evidence="15">
    <location>
        <position position="1"/>
    </location>
</feature>
<comment type="function">
    <text evidence="13">Component of the post-replicative DNA mismatch repair system (MMR).</text>
</comment>
<dbReference type="GO" id="GO:0030983">
    <property type="term" value="F:mismatched DNA binding"/>
    <property type="evidence" value="ECO:0007669"/>
    <property type="project" value="InterPro"/>
</dbReference>
<keyword evidence="9" id="KW-0539">Nucleus</keyword>
<dbReference type="Proteomes" id="UP000077315">
    <property type="component" value="Unassembled WGS sequence"/>
</dbReference>
<keyword evidence="7 13" id="KW-0238">DNA-binding</keyword>
<keyword evidence="8 13" id="KW-0234">DNA repair</keyword>
<reference evidence="16" key="1">
    <citation type="submission" date="2015-06" db="EMBL/GenBank/DDBJ databases">
        <title>Expansion of signal transduction pathways in fungi by whole-genome duplication.</title>
        <authorList>
            <consortium name="DOE Joint Genome Institute"/>
            <person name="Corrochano L.M."/>
            <person name="Kuo A."/>
            <person name="Marcet-Houben M."/>
            <person name="Polaino S."/>
            <person name="Salamov A."/>
            <person name="Villalobos J.M."/>
            <person name="Alvarez M.I."/>
            <person name="Avalos J."/>
            <person name="Benito E.P."/>
            <person name="Benoit I."/>
            <person name="Burger G."/>
            <person name="Camino L.P."/>
            <person name="Canovas D."/>
            <person name="Cerda-Olmedo E."/>
            <person name="Cheng J.-F."/>
            <person name="Dominguez A."/>
            <person name="Elias M."/>
            <person name="Eslava A.P."/>
            <person name="Glaser F."/>
            <person name="Grimwood J."/>
            <person name="Gutierrez G."/>
            <person name="Heitman J."/>
            <person name="Henrissat B."/>
            <person name="Iturriaga E.A."/>
            <person name="Lang B.F."/>
            <person name="Lavin J.L."/>
            <person name="Lee S."/>
            <person name="Li W."/>
            <person name="Lindquist E."/>
            <person name="Lopez-Garcia S."/>
            <person name="Luque E.M."/>
            <person name="Marcos A.T."/>
            <person name="Martin J."/>
            <person name="McCluskey K."/>
            <person name="Medina H.R."/>
            <person name="Miralles-Duran A."/>
            <person name="Miyazaki A."/>
            <person name="Munoz-Torres E."/>
            <person name="Oguiza J.A."/>
            <person name="Ohm R."/>
            <person name="Olmedo M."/>
            <person name="Orejas M."/>
            <person name="Ortiz-Castellanos L."/>
            <person name="Pisabarro A.G."/>
            <person name="Rodriguez-Romero J."/>
            <person name="Ruiz-Herrera J."/>
            <person name="Ruiz-Vazquez R."/>
            <person name="Sanz C."/>
            <person name="Schackwitz W."/>
            <person name="Schmutz J."/>
            <person name="Shahriari M."/>
            <person name="Shelest E."/>
            <person name="Silva-Franco F."/>
            <person name="Soanes D."/>
            <person name="Syed K."/>
            <person name="Tagua V.G."/>
            <person name="Talbot N.J."/>
            <person name="Thon M."/>
            <person name="De vries R.P."/>
            <person name="Wiebenga A."/>
            <person name="Yadav J.S."/>
            <person name="Braun E.L."/>
            <person name="Baker S."/>
            <person name="Garre V."/>
            <person name="Horwitz B."/>
            <person name="Torres-Martinez S."/>
            <person name="Idnurm A."/>
            <person name="Herrera-Estrella A."/>
            <person name="Gabaldon T."/>
            <person name="Grigoriev I.V."/>
        </authorList>
    </citation>
    <scope>NUCLEOTIDE SEQUENCE [LARGE SCALE GENOMIC DNA]</scope>
    <source>
        <strain evidence="16">NRRL 1555(-)</strain>
    </source>
</reference>
<dbReference type="OrthoDB" id="121051at2759"/>